<reference evidence="6" key="2">
    <citation type="submission" date="2017-03" db="EMBL/GenBank/DDBJ databases">
        <title>Bacillus sp. V-88(T) DSM27956, whole genome shotgun sequencing project.</title>
        <authorList>
            <person name="Dastager S.G."/>
            <person name="Neurgaonkar P.S."/>
            <person name="Dharne M.S."/>
        </authorList>
    </citation>
    <scope>NUCLEOTIDE SEQUENCE [LARGE SCALE GENOMIC DNA]</scope>
    <source>
        <strain evidence="6">DSM 25145</strain>
    </source>
</reference>
<feature type="domain" description="Phosphogluconate dehydrogenase NAD-binding putative C-terminal" evidence="2">
    <location>
        <begin position="193"/>
        <end position="263"/>
    </location>
</feature>
<reference evidence="3" key="3">
    <citation type="submission" date="2017-03" db="EMBL/GenBank/DDBJ databases">
        <authorList>
            <person name="Dastager S.G."/>
            <person name="Neurgaonkar P.S."/>
            <person name="Dharne M.S."/>
        </authorList>
    </citation>
    <scope>NUCLEOTIDE SEQUENCE</scope>
    <source>
        <strain evidence="3">DSM 25145</strain>
    </source>
</reference>
<dbReference type="RefSeq" id="WP_045851213.1">
    <property type="nucleotide sequence ID" value="NZ_FTLX01000006.1"/>
</dbReference>
<dbReference type="SUPFAM" id="SSF48179">
    <property type="entry name" value="6-phosphogluconate dehydrogenase C-terminal domain-like"/>
    <property type="match status" value="1"/>
</dbReference>
<dbReference type="OrthoDB" id="4333at2"/>
<dbReference type="STRING" id="1017273.SAMN05443094_10660"/>
<dbReference type="SUPFAM" id="SSF51735">
    <property type="entry name" value="NAD(P)-binding Rossmann-fold domains"/>
    <property type="match status" value="1"/>
</dbReference>
<evidence type="ECO:0000259" key="2">
    <source>
        <dbReference type="Pfam" id="PF09130"/>
    </source>
</evidence>
<dbReference type="Pfam" id="PF09130">
    <property type="entry name" value="DUF1932"/>
    <property type="match status" value="1"/>
</dbReference>
<dbReference type="InterPro" id="IPR051265">
    <property type="entry name" value="HIBADH-related_NP60_sf"/>
</dbReference>
<evidence type="ECO:0000313" key="5">
    <source>
        <dbReference type="Proteomes" id="UP000186385"/>
    </source>
</evidence>
<feature type="domain" description="6-phosphogluconate dehydrogenase NADP-binding" evidence="1">
    <location>
        <begin position="3"/>
        <end position="130"/>
    </location>
</feature>
<dbReference type="InterPro" id="IPR036291">
    <property type="entry name" value="NAD(P)-bd_dom_sf"/>
</dbReference>
<evidence type="ECO:0000259" key="1">
    <source>
        <dbReference type="Pfam" id="PF03446"/>
    </source>
</evidence>
<dbReference type="InterPro" id="IPR013328">
    <property type="entry name" value="6PGD_dom2"/>
</dbReference>
<evidence type="ECO:0000313" key="3">
    <source>
        <dbReference type="EMBL" id="OXS76559.1"/>
    </source>
</evidence>
<accession>A0A1N6Z1H4</accession>
<reference evidence="4 5" key="1">
    <citation type="submission" date="2017-01" db="EMBL/GenBank/DDBJ databases">
        <authorList>
            <person name="Mah S.A."/>
            <person name="Swanson W.J."/>
            <person name="Moy G.W."/>
            <person name="Vacquier V.D."/>
        </authorList>
    </citation>
    <scope>NUCLEOTIDE SEQUENCE [LARGE SCALE GENOMIC DNA]</scope>
    <source>
        <strain evidence="4 5">NIO-1016</strain>
    </source>
</reference>
<dbReference type="InterPro" id="IPR008927">
    <property type="entry name" value="6-PGluconate_DH-like_C_sf"/>
</dbReference>
<keyword evidence="6" id="KW-1185">Reference proteome</keyword>
<dbReference type="PANTHER" id="PTHR43580:SF2">
    <property type="entry name" value="CYTOKINE-LIKE NUCLEAR FACTOR N-PAC"/>
    <property type="match status" value="1"/>
</dbReference>
<gene>
    <name evidence="3" type="ORF">B1B05_12835</name>
    <name evidence="4" type="ORF">SAMN05443094_10660</name>
</gene>
<dbReference type="Proteomes" id="UP000186385">
    <property type="component" value="Unassembled WGS sequence"/>
</dbReference>
<name>A0A1N6Z1H4_9BACI</name>
<protein>
    <submittedName>
        <fullName evidence="4">3-hydroxyisobutyrate dehydrogenase</fullName>
    </submittedName>
</protein>
<dbReference type="EMBL" id="FTLX01000006">
    <property type="protein sequence ID" value="SIR20619.1"/>
    <property type="molecule type" value="Genomic_DNA"/>
</dbReference>
<proteinExistence type="predicted"/>
<evidence type="ECO:0000313" key="6">
    <source>
        <dbReference type="Proteomes" id="UP000215545"/>
    </source>
</evidence>
<dbReference type="Pfam" id="PF03446">
    <property type="entry name" value="NAD_binding_2"/>
    <property type="match status" value="1"/>
</dbReference>
<dbReference type="EMBL" id="MWSK01000006">
    <property type="protein sequence ID" value="OXS76559.1"/>
    <property type="molecule type" value="Genomic_DNA"/>
</dbReference>
<dbReference type="GO" id="GO:0050661">
    <property type="term" value="F:NADP binding"/>
    <property type="evidence" value="ECO:0007669"/>
    <property type="project" value="InterPro"/>
</dbReference>
<evidence type="ECO:0000313" key="4">
    <source>
        <dbReference type="EMBL" id="SIR20619.1"/>
    </source>
</evidence>
<dbReference type="InterPro" id="IPR006115">
    <property type="entry name" value="6PGDH_NADP-bd"/>
</dbReference>
<dbReference type="Proteomes" id="UP000215545">
    <property type="component" value="Unassembled WGS sequence"/>
</dbReference>
<organism evidence="4 5">
    <name type="scientific">Domibacillus enclensis</name>
    <dbReference type="NCBI Taxonomy" id="1017273"/>
    <lineage>
        <taxon>Bacteria</taxon>
        <taxon>Bacillati</taxon>
        <taxon>Bacillota</taxon>
        <taxon>Bacilli</taxon>
        <taxon>Bacillales</taxon>
        <taxon>Bacillaceae</taxon>
        <taxon>Domibacillus</taxon>
    </lineage>
</organism>
<dbReference type="InterPro" id="IPR015814">
    <property type="entry name" value="Pgluconate_DH_NAD-bd_C"/>
</dbReference>
<dbReference type="Gene3D" id="1.10.1040.10">
    <property type="entry name" value="N-(1-d-carboxylethyl)-l-norvaline Dehydrogenase, domain 2"/>
    <property type="match status" value="1"/>
</dbReference>
<sequence length="292" mass="31538">MHVGFVGFGEAAFELASGLREQGLNKMTAYDPLWNVPMHSERIADRAASAGVALVQRAEAVLENTNVVIVAVPADKALQASIELKSYVKSGMLYVDVSASSPAVKKQAAAHIQEKGGRFIDAAMMGPLPVYKQSVPILASGTGTDEWIAAMQPYAMNITKVSQVPGEATAVKLIRSIYMKGVAGLYIELLEAAHEFGVETLVLDSLSETINGRSFEETMNRLVTGTAFHATRRSIELGGTIEMLDAANIDSSMSKAAKEKIEKLASLNVKEKWNEEKPAHWLQVIEAFKVTS</sequence>
<dbReference type="AlphaFoldDB" id="A0A1N6Z1H4"/>
<dbReference type="PANTHER" id="PTHR43580">
    <property type="entry name" value="OXIDOREDUCTASE GLYR1-RELATED"/>
    <property type="match status" value="1"/>
</dbReference>
<dbReference type="Gene3D" id="3.40.50.720">
    <property type="entry name" value="NAD(P)-binding Rossmann-like Domain"/>
    <property type="match status" value="1"/>
</dbReference>